<dbReference type="Proteomes" id="UP001215598">
    <property type="component" value="Unassembled WGS sequence"/>
</dbReference>
<name>A0AAD7NBQ9_9AGAR</name>
<dbReference type="AlphaFoldDB" id="A0AAD7NBQ9"/>
<evidence type="ECO:0000313" key="2">
    <source>
        <dbReference type="EMBL" id="KAJ7754034.1"/>
    </source>
</evidence>
<dbReference type="EMBL" id="JARKIB010000053">
    <property type="protein sequence ID" value="KAJ7754034.1"/>
    <property type="molecule type" value="Genomic_DNA"/>
</dbReference>
<keyword evidence="3" id="KW-1185">Reference proteome</keyword>
<reference evidence="2" key="1">
    <citation type="submission" date="2023-03" db="EMBL/GenBank/DDBJ databases">
        <title>Massive genome expansion in bonnet fungi (Mycena s.s.) driven by repeated elements and novel gene families across ecological guilds.</title>
        <authorList>
            <consortium name="Lawrence Berkeley National Laboratory"/>
            <person name="Harder C.B."/>
            <person name="Miyauchi S."/>
            <person name="Viragh M."/>
            <person name="Kuo A."/>
            <person name="Thoen E."/>
            <person name="Andreopoulos B."/>
            <person name="Lu D."/>
            <person name="Skrede I."/>
            <person name="Drula E."/>
            <person name="Henrissat B."/>
            <person name="Morin E."/>
            <person name="Kohler A."/>
            <person name="Barry K."/>
            <person name="LaButti K."/>
            <person name="Morin E."/>
            <person name="Salamov A."/>
            <person name="Lipzen A."/>
            <person name="Mereny Z."/>
            <person name="Hegedus B."/>
            <person name="Baldrian P."/>
            <person name="Stursova M."/>
            <person name="Weitz H."/>
            <person name="Taylor A."/>
            <person name="Grigoriev I.V."/>
            <person name="Nagy L.G."/>
            <person name="Martin F."/>
            <person name="Kauserud H."/>
        </authorList>
    </citation>
    <scope>NUCLEOTIDE SEQUENCE</scope>
    <source>
        <strain evidence="2">CBHHK182m</strain>
    </source>
</reference>
<gene>
    <name evidence="2" type="ORF">B0H16DRAFT_1459128</name>
</gene>
<feature type="region of interest" description="Disordered" evidence="1">
    <location>
        <begin position="104"/>
        <end position="160"/>
    </location>
</feature>
<feature type="compositionally biased region" description="Gly residues" evidence="1">
    <location>
        <begin position="124"/>
        <end position="136"/>
    </location>
</feature>
<sequence>MLYRPARIFNEALQLAALIQIQIQYPPSPHSGLKIPQAHANNCIGVAIFDYNTAWAEHWAGKAVRREPVGRVRVRACQERWASRLVVPRRPELSYGDGWRWGRGEECSGNEDEERGGQESGEEGVSGDGKATGGCGRRGRQRGEDRRARQGWKRGQTTAPIPGAKRCEKYFVLSGVVGVEVLRGGEQRVESHEGSGDGGLERSGLRPVTDLCVFSPTSSPVVIVSPARPPFCTEQKKHVKKAWQKHDCSRALSIQTQIDRQIGSRSIADWGERVDATGWLESELVVVKRRSSGDGGCRRRDNADADYIIAFLPIGLSTWVSGSMPFEP</sequence>
<protein>
    <submittedName>
        <fullName evidence="2">Uncharacterized protein</fullName>
    </submittedName>
</protein>
<evidence type="ECO:0000313" key="3">
    <source>
        <dbReference type="Proteomes" id="UP001215598"/>
    </source>
</evidence>
<proteinExistence type="predicted"/>
<organism evidence="2 3">
    <name type="scientific">Mycena metata</name>
    <dbReference type="NCBI Taxonomy" id="1033252"/>
    <lineage>
        <taxon>Eukaryota</taxon>
        <taxon>Fungi</taxon>
        <taxon>Dikarya</taxon>
        <taxon>Basidiomycota</taxon>
        <taxon>Agaricomycotina</taxon>
        <taxon>Agaricomycetes</taxon>
        <taxon>Agaricomycetidae</taxon>
        <taxon>Agaricales</taxon>
        <taxon>Marasmiineae</taxon>
        <taxon>Mycenaceae</taxon>
        <taxon>Mycena</taxon>
    </lineage>
</organism>
<evidence type="ECO:0000256" key="1">
    <source>
        <dbReference type="SAM" id="MobiDB-lite"/>
    </source>
</evidence>
<comment type="caution">
    <text evidence="2">The sequence shown here is derived from an EMBL/GenBank/DDBJ whole genome shotgun (WGS) entry which is preliminary data.</text>
</comment>
<accession>A0AAD7NBQ9</accession>